<dbReference type="Gene3D" id="1.10.510.10">
    <property type="entry name" value="Transferase(Phosphotransferase) domain 1"/>
    <property type="match status" value="1"/>
</dbReference>
<feature type="compositionally biased region" description="Basic and acidic residues" evidence="1">
    <location>
        <begin position="745"/>
        <end position="755"/>
    </location>
</feature>
<dbReference type="SUPFAM" id="SSF56112">
    <property type="entry name" value="Protein kinase-like (PK-like)"/>
    <property type="match status" value="1"/>
</dbReference>
<dbReference type="SMART" id="SM00220">
    <property type="entry name" value="S_TKc"/>
    <property type="match status" value="1"/>
</dbReference>
<dbReference type="Pfam" id="PF00069">
    <property type="entry name" value="Pkinase"/>
    <property type="match status" value="1"/>
</dbReference>
<name>A0A9P0D208_9CUCU</name>
<evidence type="ECO:0000259" key="2">
    <source>
        <dbReference type="SMART" id="SM00220"/>
    </source>
</evidence>
<dbReference type="PANTHER" id="PTHR47907:SF5">
    <property type="entry name" value="AP2 ASSOCIATED KINASE 1"/>
    <property type="match status" value="1"/>
</dbReference>
<accession>A0A9P0D208</accession>
<dbReference type="Proteomes" id="UP001153636">
    <property type="component" value="Chromosome 3"/>
</dbReference>
<feature type="region of interest" description="Disordered" evidence="1">
    <location>
        <begin position="1122"/>
        <end position="1199"/>
    </location>
</feature>
<dbReference type="InterPro" id="IPR008271">
    <property type="entry name" value="Ser/Thr_kinase_AS"/>
</dbReference>
<feature type="domain" description="Protein kinase" evidence="2">
    <location>
        <begin position="34"/>
        <end position="583"/>
    </location>
</feature>
<dbReference type="GO" id="GO:0004672">
    <property type="term" value="F:protein kinase activity"/>
    <property type="evidence" value="ECO:0007669"/>
    <property type="project" value="InterPro"/>
</dbReference>
<proteinExistence type="predicted"/>
<feature type="region of interest" description="Disordered" evidence="1">
    <location>
        <begin position="622"/>
        <end position="801"/>
    </location>
</feature>
<dbReference type="InterPro" id="IPR011009">
    <property type="entry name" value="Kinase-like_dom_sf"/>
</dbReference>
<feature type="region of interest" description="Disordered" evidence="1">
    <location>
        <begin position="470"/>
        <end position="493"/>
    </location>
</feature>
<feature type="compositionally biased region" description="Basic residues" evidence="1">
    <location>
        <begin position="1167"/>
        <end position="1186"/>
    </location>
</feature>
<protein>
    <recommendedName>
        <fullName evidence="2">Protein kinase domain-containing protein</fullName>
    </recommendedName>
</protein>
<evidence type="ECO:0000256" key="1">
    <source>
        <dbReference type="SAM" id="MobiDB-lite"/>
    </source>
</evidence>
<dbReference type="GO" id="GO:0005524">
    <property type="term" value="F:ATP binding"/>
    <property type="evidence" value="ECO:0007669"/>
    <property type="project" value="InterPro"/>
</dbReference>
<feature type="compositionally biased region" description="Polar residues" evidence="1">
    <location>
        <begin position="470"/>
        <end position="483"/>
    </location>
</feature>
<feature type="region of interest" description="Disordered" evidence="1">
    <location>
        <begin position="522"/>
        <end position="575"/>
    </location>
</feature>
<feature type="compositionally biased region" description="Basic and acidic residues" evidence="1">
    <location>
        <begin position="692"/>
        <end position="701"/>
    </location>
</feature>
<dbReference type="AlphaFoldDB" id="A0A9P0D208"/>
<sequence>MKKLFSKIETKIDNTSRESNNYMGKVFTVGRQTVTVEDILAEGGFAIVYSVKSSNGSRYALKRMYVNNEQDLNVAKREIQIASSLSGHKNIIGYIDSSLTATGGGVYEVLLLMPFCQENVFGMMKSRGKANFAENEVLTIFCDTCEAVSRLHHCKTPIIHRDLKVENILVNENGNYVLCDFGSATARVLNPLEKGVATVEEEIKRYTTLSYRAPEMVDMYCGKLISTKADIWVRYMLEPDPDQRPDIYQVSCIAFQLLGKENPVKNLMKTPTPNLDEIPVPPYESELKKTQIKVQTSKVLAPVIEGTSVMPRQRPKGSSSAPLNLNNIPLTLCPSPTLAKKSQSPVTSTIQPNYQGTVPYTPSFPSNVNSTNSNFSPNFFPTPEVHPPHLDSLFQSSVYPDPFRDDSAASPTAIDANNGNKMDNFPSQAPTSLPVNVKSPVSPDNPLFETRNACQGMSLHMGSGLTESTNVIGNNTPPTSPTLSVPRGHRRNMSDTTAFNKTYASETSQFLAPFESSIKPRSIASPAESEDPNRTLAPMGTSTSTTDVSRTKGADNRSLSADVADWNPFEEPPFSQLTEDHIFGAEFDKIRRGSSSSLQGMKSKESIAMSVSEDPFSSAPFSLPVRNRDRTNKGLHSSAKAVSKKPITETLPEENSLYNSSPEQHVVSEGEALINTEPESDQPISPPFVKAPLEDRSKYEKLTQGAYDATSSNSSSEEENAKTKKKKKITIPEKLHSVYKTVEMPIKHLRSDRNKTGRKNKGKHGKSEKDTGDVESDDSIGSASDLRVDEDDVLPVKEDTISETISESIKTCGSSAYHAECESMATHEEDCTSRIIRTKQRAQAKNAVAQSEDMLFVGHQYGDKPLLMDDELDSDSETKYNNKWESKNDRKNTADIWIAPSSSFEDNKDVFAMAPFAKTKPQSNDSEDNIVQSEDPVSVTFEDHFTECNENQTVTVTTPNSNPFLSPDFVTPKQNDPSPGLELARNCYFGEINFETNFRDSFPGPLKEFRASRESVELRKKVDIPSRNSFEIPKRHSFERLKRGSYEITKRDSLEIPKRNSFEVCKRESFEFKRETLEIHKKEPLFTELVKPNNLMTKSVNFQSPSPRASRSSLKLDFIDENHSSPQEASHKNKKDKKKDKEPKPKYYLIDDNVSDDATKVPEKSKKPSKSSAHKKSSSKSKKIPKVRGDGGFSNMSFEDFPSDELEVLETSIMPFEVLRSPEQEQKSFGMKRIGNPFS</sequence>
<feature type="compositionally biased region" description="Basic and acidic residues" evidence="1">
    <location>
        <begin position="1157"/>
        <end position="1166"/>
    </location>
</feature>
<reference evidence="3" key="1">
    <citation type="submission" date="2022-01" db="EMBL/GenBank/DDBJ databases">
        <authorList>
            <person name="King R."/>
        </authorList>
    </citation>
    <scope>NUCLEOTIDE SEQUENCE</scope>
</reference>
<keyword evidence="4" id="KW-1185">Reference proteome</keyword>
<evidence type="ECO:0000313" key="3">
    <source>
        <dbReference type="EMBL" id="CAH1108416.1"/>
    </source>
</evidence>
<dbReference type="OrthoDB" id="2018507at2759"/>
<gene>
    <name evidence="3" type="ORF">PSYICH_LOCUS8918</name>
</gene>
<dbReference type="InterPro" id="IPR000719">
    <property type="entry name" value="Prot_kinase_dom"/>
</dbReference>
<organism evidence="3 4">
    <name type="scientific">Psylliodes chrysocephalus</name>
    <dbReference type="NCBI Taxonomy" id="3402493"/>
    <lineage>
        <taxon>Eukaryota</taxon>
        <taxon>Metazoa</taxon>
        <taxon>Ecdysozoa</taxon>
        <taxon>Arthropoda</taxon>
        <taxon>Hexapoda</taxon>
        <taxon>Insecta</taxon>
        <taxon>Pterygota</taxon>
        <taxon>Neoptera</taxon>
        <taxon>Endopterygota</taxon>
        <taxon>Coleoptera</taxon>
        <taxon>Polyphaga</taxon>
        <taxon>Cucujiformia</taxon>
        <taxon>Chrysomeloidea</taxon>
        <taxon>Chrysomelidae</taxon>
        <taxon>Galerucinae</taxon>
        <taxon>Alticini</taxon>
        <taxon>Psylliodes</taxon>
    </lineage>
</organism>
<evidence type="ECO:0000313" key="4">
    <source>
        <dbReference type="Proteomes" id="UP001153636"/>
    </source>
</evidence>
<dbReference type="EMBL" id="OV651815">
    <property type="protein sequence ID" value="CAH1108416.1"/>
    <property type="molecule type" value="Genomic_DNA"/>
</dbReference>
<dbReference type="InterPro" id="IPR051744">
    <property type="entry name" value="AP2_assoc_SerThr_kinase"/>
</dbReference>
<dbReference type="PANTHER" id="PTHR47907">
    <property type="entry name" value="PROTEIN KINASE DOMAIN-CONTAINING PROTEIN"/>
    <property type="match status" value="1"/>
</dbReference>
<dbReference type="PROSITE" id="PS00108">
    <property type="entry name" value="PROTEIN_KINASE_ST"/>
    <property type="match status" value="1"/>
</dbReference>